<dbReference type="EMBL" id="FN648818">
    <property type="protein sequence ID" value="CBN78684.1"/>
    <property type="molecule type" value="Genomic_DNA"/>
</dbReference>
<evidence type="ECO:0000256" key="5">
    <source>
        <dbReference type="ARBA" id="ARBA00022695"/>
    </source>
</evidence>
<keyword evidence="12 15" id="KW-0411">Iron-sulfur</keyword>
<evidence type="ECO:0000256" key="2">
    <source>
        <dbReference type="ARBA" id="ARBA00005755"/>
    </source>
</evidence>
<dbReference type="GO" id="GO:0008310">
    <property type="term" value="F:single-stranded DNA 3'-5' DNA exonuclease activity"/>
    <property type="evidence" value="ECO:0007669"/>
    <property type="project" value="TreeGrafter"/>
</dbReference>
<feature type="compositionally biased region" description="Low complexity" evidence="16">
    <location>
        <begin position="1151"/>
        <end position="1160"/>
    </location>
</feature>
<evidence type="ECO:0000256" key="1">
    <source>
        <dbReference type="ARBA" id="ARBA00004123"/>
    </source>
</evidence>
<evidence type="ECO:0000256" key="14">
    <source>
        <dbReference type="ARBA" id="ARBA00023242"/>
    </source>
</evidence>
<dbReference type="eggNOG" id="KOG1798">
    <property type="taxonomic scope" value="Eukaryota"/>
</dbReference>
<feature type="compositionally biased region" description="Low complexity" evidence="16">
    <location>
        <begin position="1198"/>
        <end position="1207"/>
    </location>
</feature>
<dbReference type="InterPro" id="IPR006134">
    <property type="entry name" value="DNA-dir_DNA_pol_B_multi_dom"/>
</dbReference>
<evidence type="ECO:0000256" key="3">
    <source>
        <dbReference type="ARBA" id="ARBA00022485"/>
    </source>
</evidence>
<evidence type="ECO:0000256" key="12">
    <source>
        <dbReference type="ARBA" id="ARBA00023014"/>
    </source>
</evidence>
<keyword evidence="14 15" id="KW-0539">Nucleus</keyword>
<dbReference type="Pfam" id="PF03104">
    <property type="entry name" value="DNA_pol_B_exo1"/>
    <property type="match status" value="1"/>
</dbReference>
<protein>
    <recommendedName>
        <fullName evidence="15">DNA polymerase epsilon catalytic subunit</fullName>
        <ecNumber evidence="15">2.7.7.7</ecNumber>
    </recommendedName>
</protein>
<evidence type="ECO:0000256" key="4">
    <source>
        <dbReference type="ARBA" id="ARBA00022679"/>
    </source>
</evidence>
<dbReference type="PANTHER" id="PTHR10670">
    <property type="entry name" value="DNA POLYMERASE EPSILON CATALYTIC SUBUNIT A"/>
    <property type="match status" value="1"/>
</dbReference>
<dbReference type="PANTHER" id="PTHR10670:SF0">
    <property type="entry name" value="DNA POLYMERASE EPSILON CATALYTIC SUBUNIT A"/>
    <property type="match status" value="1"/>
</dbReference>
<comment type="cofactor">
    <cofactor evidence="15">
        <name>[4Fe-4S] cluster</name>
        <dbReference type="ChEBI" id="CHEBI:49883"/>
    </cofactor>
</comment>
<evidence type="ECO:0000259" key="17">
    <source>
        <dbReference type="Pfam" id="PF00136"/>
    </source>
</evidence>
<dbReference type="CDD" id="cd05535">
    <property type="entry name" value="POLBc_epsilon"/>
    <property type="match status" value="1"/>
</dbReference>
<dbReference type="InterPro" id="IPR043502">
    <property type="entry name" value="DNA/RNA_pol_sf"/>
</dbReference>
<feature type="region of interest" description="Disordered" evidence="16">
    <location>
        <begin position="1"/>
        <end position="68"/>
    </location>
</feature>
<dbReference type="GO" id="GO:0006272">
    <property type="term" value="P:leading strand elongation"/>
    <property type="evidence" value="ECO:0007669"/>
    <property type="project" value="TreeGrafter"/>
</dbReference>
<keyword evidence="9 15" id="KW-0862">Zinc</keyword>
<dbReference type="GO" id="GO:0006297">
    <property type="term" value="P:nucleotide-excision repair, DNA gap filling"/>
    <property type="evidence" value="ECO:0007669"/>
    <property type="project" value="TreeGrafter"/>
</dbReference>
<evidence type="ECO:0000313" key="21">
    <source>
        <dbReference type="Proteomes" id="UP000002630"/>
    </source>
</evidence>
<proteinExistence type="inferred from homology"/>
<keyword evidence="8 15" id="KW-0863">Zinc-finger</keyword>
<evidence type="ECO:0000256" key="8">
    <source>
        <dbReference type="ARBA" id="ARBA00022771"/>
    </source>
</evidence>
<dbReference type="InterPro" id="IPR012337">
    <property type="entry name" value="RNaseH-like_sf"/>
</dbReference>
<keyword evidence="21" id="KW-1185">Reference proteome</keyword>
<dbReference type="OrthoDB" id="10060449at2759"/>
<dbReference type="GO" id="GO:0000166">
    <property type="term" value="F:nucleotide binding"/>
    <property type="evidence" value="ECO:0007669"/>
    <property type="project" value="InterPro"/>
</dbReference>
<evidence type="ECO:0000256" key="6">
    <source>
        <dbReference type="ARBA" id="ARBA00022705"/>
    </source>
</evidence>
<organism evidence="20 21">
    <name type="scientific">Ectocarpus siliculosus</name>
    <name type="common">Brown alga</name>
    <name type="synonym">Conferva siliculosa</name>
    <dbReference type="NCBI Taxonomy" id="2880"/>
    <lineage>
        <taxon>Eukaryota</taxon>
        <taxon>Sar</taxon>
        <taxon>Stramenopiles</taxon>
        <taxon>Ochrophyta</taxon>
        <taxon>PX clade</taxon>
        <taxon>Phaeophyceae</taxon>
        <taxon>Ectocarpales</taxon>
        <taxon>Ectocarpaceae</taxon>
        <taxon>Ectocarpus</taxon>
    </lineage>
</organism>
<dbReference type="GO" id="GO:0051539">
    <property type="term" value="F:4 iron, 4 sulfur cluster binding"/>
    <property type="evidence" value="ECO:0007669"/>
    <property type="project" value="UniProtKB-KW"/>
</dbReference>
<dbReference type="EMBL" id="FN649729">
    <property type="protein sequence ID" value="CBN78684.1"/>
    <property type="molecule type" value="Genomic_DNA"/>
</dbReference>
<dbReference type="GO" id="GO:0008622">
    <property type="term" value="C:epsilon DNA polymerase complex"/>
    <property type="evidence" value="ECO:0007669"/>
    <property type="project" value="InterPro"/>
</dbReference>
<reference evidence="20 21" key="1">
    <citation type="journal article" date="2010" name="Nature">
        <title>The Ectocarpus genome and the independent evolution of multicellularity in brown algae.</title>
        <authorList>
            <person name="Cock J.M."/>
            <person name="Sterck L."/>
            <person name="Rouze P."/>
            <person name="Scornet D."/>
            <person name="Allen A.E."/>
            <person name="Amoutzias G."/>
            <person name="Anthouard V."/>
            <person name="Artiguenave F."/>
            <person name="Aury J.M."/>
            <person name="Badger J.H."/>
            <person name="Beszteri B."/>
            <person name="Billiau K."/>
            <person name="Bonnet E."/>
            <person name="Bothwell J.H."/>
            <person name="Bowler C."/>
            <person name="Boyen C."/>
            <person name="Brownlee C."/>
            <person name="Carrano C.J."/>
            <person name="Charrier B."/>
            <person name="Cho G.Y."/>
            <person name="Coelho S.M."/>
            <person name="Collen J."/>
            <person name="Corre E."/>
            <person name="Da Silva C."/>
            <person name="Delage L."/>
            <person name="Delaroque N."/>
            <person name="Dittami S.M."/>
            <person name="Doulbeau S."/>
            <person name="Elias M."/>
            <person name="Farnham G."/>
            <person name="Gachon C.M."/>
            <person name="Gschloessl B."/>
            <person name="Heesch S."/>
            <person name="Jabbari K."/>
            <person name="Jubin C."/>
            <person name="Kawai H."/>
            <person name="Kimura K."/>
            <person name="Kloareg B."/>
            <person name="Kupper F.C."/>
            <person name="Lang D."/>
            <person name="Le Bail A."/>
            <person name="Leblanc C."/>
            <person name="Lerouge P."/>
            <person name="Lohr M."/>
            <person name="Lopez P.J."/>
            <person name="Martens C."/>
            <person name="Maumus F."/>
            <person name="Michel G."/>
            <person name="Miranda-Saavedra D."/>
            <person name="Morales J."/>
            <person name="Moreau H."/>
            <person name="Motomura T."/>
            <person name="Nagasato C."/>
            <person name="Napoli C.A."/>
            <person name="Nelson D.R."/>
            <person name="Nyvall-Collen P."/>
            <person name="Peters A.F."/>
            <person name="Pommier C."/>
            <person name="Potin P."/>
            <person name="Poulain J."/>
            <person name="Quesneville H."/>
            <person name="Read B."/>
            <person name="Rensing S.A."/>
            <person name="Ritter A."/>
            <person name="Rousvoal S."/>
            <person name="Samanta M."/>
            <person name="Samson G."/>
            <person name="Schroeder D.C."/>
            <person name="Segurens B."/>
            <person name="Strittmatter M."/>
            <person name="Tonon T."/>
            <person name="Tregear J.W."/>
            <person name="Valentin K."/>
            <person name="von Dassow P."/>
            <person name="Yamagishi T."/>
            <person name="Van de Peer Y."/>
            <person name="Wincker P."/>
        </authorList>
    </citation>
    <scope>NUCLEOTIDE SEQUENCE [LARGE SCALE GENOMIC DNA]</scope>
    <source>
        <strain evidence="21">Ec32 / CCAP1310/4</strain>
    </source>
</reference>
<dbReference type="GO" id="GO:0003677">
    <property type="term" value="F:DNA binding"/>
    <property type="evidence" value="ECO:0007669"/>
    <property type="project" value="UniProtKB-KW"/>
</dbReference>
<keyword evidence="10 15" id="KW-0239">DNA-directed DNA polymerase</keyword>
<dbReference type="InterPro" id="IPR006133">
    <property type="entry name" value="DNA-dir_DNA_pol_B_exonuc"/>
</dbReference>
<dbReference type="InParanoid" id="D8LQC0"/>
<name>D8LQC0_ECTSI</name>
<evidence type="ECO:0000256" key="10">
    <source>
        <dbReference type="ARBA" id="ARBA00022932"/>
    </source>
</evidence>
<comment type="subcellular location">
    <subcellularLocation>
        <location evidence="1 15">Nucleus</location>
    </subcellularLocation>
</comment>
<dbReference type="Gene3D" id="3.30.342.10">
    <property type="entry name" value="DNA Polymerase, chain B, domain 1"/>
    <property type="match status" value="1"/>
</dbReference>
<feature type="compositionally biased region" description="Gly residues" evidence="16">
    <location>
        <begin position="15"/>
        <end position="28"/>
    </location>
</feature>
<feature type="compositionally biased region" description="Acidic residues" evidence="16">
    <location>
        <begin position="1221"/>
        <end position="1231"/>
    </location>
</feature>
<evidence type="ECO:0000256" key="15">
    <source>
        <dbReference type="RuleBase" id="RU365029"/>
    </source>
</evidence>
<dbReference type="Pfam" id="PF22634">
    <property type="entry name" value="POL2_thumb"/>
    <property type="match status" value="1"/>
</dbReference>
<dbReference type="FunFam" id="3.30.420.10:FF:000010">
    <property type="entry name" value="DNA polymerase epsilon catalytic subunit"/>
    <property type="match status" value="1"/>
</dbReference>
<feature type="region of interest" description="Disordered" evidence="16">
    <location>
        <begin position="1198"/>
        <end position="1293"/>
    </location>
</feature>
<feature type="region of interest" description="Disordered" evidence="16">
    <location>
        <begin position="1136"/>
        <end position="1160"/>
    </location>
</feature>
<evidence type="ECO:0000259" key="18">
    <source>
        <dbReference type="Pfam" id="PF03104"/>
    </source>
</evidence>
<keyword evidence="4 15" id="KW-0808">Transferase</keyword>
<dbReference type="GO" id="GO:0000278">
    <property type="term" value="P:mitotic cell cycle"/>
    <property type="evidence" value="ECO:0007669"/>
    <property type="project" value="TreeGrafter"/>
</dbReference>
<dbReference type="Gene3D" id="3.30.420.10">
    <property type="entry name" value="Ribonuclease H-like superfamily/Ribonuclease H"/>
    <property type="match status" value="1"/>
</dbReference>
<evidence type="ECO:0000256" key="9">
    <source>
        <dbReference type="ARBA" id="ARBA00022833"/>
    </source>
</evidence>
<dbReference type="Gene3D" id="3.90.1600.10">
    <property type="entry name" value="Palm domain of DNA polymerase"/>
    <property type="match status" value="1"/>
</dbReference>
<feature type="compositionally biased region" description="Gly residues" evidence="16">
    <location>
        <begin position="1278"/>
        <end position="1291"/>
    </location>
</feature>
<dbReference type="FunFam" id="3.90.1600.10:FF:000006">
    <property type="entry name" value="DNA polymerase epsilon catalytic subunit"/>
    <property type="match status" value="1"/>
</dbReference>
<keyword evidence="7 15" id="KW-0479">Metal-binding</keyword>
<dbReference type="Proteomes" id="UP000002630">
    <property type="component" value="Linkage Group LG04"/>
</dbReference>
<dbReference type="InterPro" id="IPR006172">
    <property type="entry name" value="DNA-dir_DNA_pol_B"/>
</dbReference>
<dbReference type="EC" id="2.7.7.7" evidence="15"/>
<dbReference type="STRING" id="2880.D8LQC0"/>
<keyword evidence="5 15" id="KW-0548">Nucleotidyltransferase</keyword>
<accession>D8LQC0</accession>
<feature type="compositionally biased region" description="Basic and acidic residues" evidence="16">
    <location>
        <begin position="1257"/>
        <end position="1266"/>
    </location>
</feature>
<evidence type="ECO:0000256" key="11">
    <source>
        <dbReference type="ARBA" id="ARBA00023004"/>
    </source>
</evidence>
<keyword evidence="11 15" id="KW-0408">Iron</keyword>
<dbReference type="GO" id="GO:0045004">
    <property type="term" value="P:DNA replication proofreading"/>
    <property type="evidence" value="ECO:0007669"/>
    <property type="project" value="TreeGrafter"/>
</dbReference>
<keyword evidence="3 15" id="KW-0004">4Fe-4S</keyword>
<evidence type="ECO:0000313" key="20">
    <source>
        <dbReference type="EMBL" id="CBN78684.1"/>
    </source>
</evidence>
<dbReference type="GO" id="GO:0003887">
    <property type="term" value="F:DNA-directed DNA polymerase activity"/>
    <property type="evidence" value="ECO:0007669"/>
    <property type="project" value="UniProtKB-KW"/>
</dbReference>
<gene>
    <name evidence="20" type="ORF">Esi_0006_0016</name>
</gene>
<dbReference type="SMART" id="SM00486">
    <property type="entry name" value="POLBc"/>
    <property type="match status" value="1"/>
</dbReference>
<keyword evidence="13 15" id="KW-0238">DNA-binding</keyword>
<evidence type="ECO:0000256" key="7">
    <source>
        <dbReference type="ARBA" id="ARBA00022723"/>
    </source>
</evidence>
<feature type="domain" description="DNA polymerase epsilon ,catalytic subunit A thumb" evidence="19">
    <location>
        <begin position="998"/>
        <end position="1099"/>
    </location>
</feature>
<dbReference type="InterPro" id="IPR036397">
    <property type="entry name" value="RNaseH_sf"/>
</dbReference>
<dbReference type="CDD" id="cd05779">
    <property type="entry name" value="DNA_polB_epsilon_exo"/>
    <property type="match status" value="1"/>
</dbReference>
<comment type="function">
    <text evidence="15">DNA polymerase II participates in chromosomal DNA replication.</text>
</comment>
<comment type="catalytic activity">
    <reaction evidence="15">
        <text>DNA(n) + a 2'-deoxyribonucleoside 5'-triphosphate = DNA(n+1) + diphosphate</text>
        <dbReference type="Rhea" id="RHEA:22508"/>
        <dbReference type="Rhea" id="RHEA-COMP:17339"/>
        <dbReference type="Rhea" id="RHEA-COMP:17340"/>
        <dbReference type="ChEBI" id="CHEBI:33019"/>
        <dbReference type="ChEBI" id="CHEBI:61560"/>
        <dbReference type="ChEBI" id="CHEBI:173112"/>
        <dbReference type="EC" id="2.7.7.7"/>
    </reaction>
</comment>
<keyword evidence="6 15" id="KW-0235">DNA replication</keyword>
<dbReference type="InterPro" id="IPR055191">
    <property type="entry name" value="POL2_thumb"/>
</dbReference>
<dbReference type="Pfam" id="PF00136">
    <property type="entry name" value="DNA_pol_B"/>
    <property type="match status" value="1"/>
</dbReference>
<dbReference type="SUPFAM" id="SSF53098">
    <property type="entry name" value="Ribonuclease H-like"/>
    <property type="match status" value="1"/>
</dbReference>
<dbReference type="InterPro" id="IPR023211">
    <property type="entry name" value="DNA_pol_palm_dom_sf"/>
</dbReference>
<dbReference type="SUPFAM" id="SSF56672">
    <property type="entry name" value="DNA/RNA polymerases"/>
    <property type="match status" value="1"/>
</dbReference>
<sequence length="1416" mass="158200">MAPARGRGKGDWKRNGGGGGGGGGGGKGSRYQRQQSKGGGGSGGKRSYADSSQAARLSGGGRKESAVKAALREQGDALDKRFGYDRYSEGPPRLGWIFNMLPTSIPDASGNEKSGLDMYFLEQDGGTFKATVFYKPYFYVLVKEERYIQDCIQCIRRRFEDSAVEVTVVDKEDLDMPNHLSGKLRRFLKLSFHSVADLMEVKRALMPTIQANKTRAEAQDAYMHAEAREQQPSDFLSVLVDAREYDVPYYVRCSIDLDIRVGAWYMVTPQEEGVDVAWQKEMVDKAEPKVLAYDIECTKAPLKFPNVEIDQVFMISYMVDGQGYLIISREVVSEDVENFEYTPKPSFPGPFHIFNEPNEEAVIRRFFKHVAELRPQIIVTYNGDFFDWPFVDERAKGYGLDMEKEIGVGLQANGEYRGRCVAHMDAIYWVKRDSYLPQGSHGLKAVTKYKLGYDPVEVDPEDMVRYASERPTEMAAYSVSDAVATYYLYQTYVHMFVFSLCTIIPMGPDDVLRKGSGTLCEALLMVEAYRGNIVCPNKHSEPLTKFHDGHLVESETYIGGHVECLETGVFRSDLPEKFRLVPSALQALIDNVDRDLTFAIEVESGVQRDTVSNYDEVRSEIIEQLEMLRDSPLREEEPFIYHLDVAAMYPNIILSNRLQPGAIVNKAMCASCDFNQDSNNCKRSLTWKWRGDMTPASRTEYQSVKMQLTYENVDGKPFVELDEADQATNVRARLKNYAHKVYKKTKITKEEERVDTVCMRENPFYVNTVRAFRDRRYDYKILTKKAKKAKSKAAEEGDAVGAKEAGDRAQVFDSLQLAHKCILNSFYGYVMRKGARWRSMEMAGIVTYTGAMLIKQARELVEQIGRPLELDTDGIWCILPSSFPENFTFTTKSGGKIRISYPCVMLNADVHENYTNHQYQDLQDPATRKYNTKSECSIFFEVDGPYRCMVLPSSTEEGKLLKKRYAVFNHDGSLAELKGFELKRRGELEVIKVFQSQGTSQTTARRLADFLGAEMVKDKGLNCRMILSNRPHGAPVTDRAVPTAIFSAEPAVKKHYLRKWLKDPAMEDFDIRSILDWDYYLDRLGNCIRKIITIPAAMQKVENPCPRVKHPDWLRKIVREINDGYRQTKIDQLFKAAPPGTPQLTNAGASTKAKPTPAPAATDIEDMAGGGGGGGGAAGRSILGARARVTKRIGNGAAAGGALAPDGSPGKENADVGGGGQEEEEEEEEEAVPIRREDDFQGWLAQQKAGWKKRREQNRLKRRTEARSQAMASFRGSGSSGARGGTAGLGAAGAAEKRRRTAAMGKSGLQGYLTSAQDALLRGFWQVVEIRPSDNPGSFTVFAMTGPGELQVIPITIPRVFYVNCLEDKGPAGSSAMGRRVARTLPNGHGSPFLYEVAMDEAKFQRNEKQPVAPVV</sequence>
<evidence type="ECO:0000259" key="19">
    <source>
        <dbReference type="Pfam" id="PF22634"/>
    </source>
</evidence>
<comment type="similarity">
    <text evidence="2 15">Belongs to the DNA polymerase type-B family.</text>
</comment>
<dbReference type="GO" id="GO:0008270">
    <property type="term" value="F:zinc ion binding"/>
    <property type="evidence" value="ECO:0007669"/>
    <property type="project" value="UniProtKB-KW"/>
</dbReference>
<dbReference type="GO" id="GO:0006287">
    <property type="term" value="P:base-excision repair, gap-filling"/>
    <property type="evidence" value="ECO:0007669"/>
    <property type="project" value="TreeGrafter"/>
</dbReference>
<dbReference type="InterPro" id="IPR029703">
    <property type="entry name" value="POL2"/>
</dbReference>
<evidence type="ECO:0000256" key="13">
    <source>
        <dbReference type="ARBA" id="ARBA00023125"/>
    </source>
</evidence>
<evidence type="ECO:0000256" key="16">
    <source>
        <dbReference type="SAM" id="MobiDB-lite"/>
    </source>
</evidence>
<feature type="domain" description="DNA-directed DNA polymerase family B multifunctional" evidence="17">
    <location>
        <begin position="807"/>
        <end position="992"/>
    </location>
</feature>
<feature type="domain" description="DNA-directed DNA polymerase family B exonuclease" evidence="18">
    <location>
        <begin position="241"/>
        <end position="446"/>
    </location>
</feature>